<gene>
    <name evidence="14" type="ORF">AAP_06141</name>
</gene>
<keyword evidence="7" id="KW-0862">Zinc</keyword>
<keyword evidence="4 12" id="KW-0812">Transmembrane</keyword>
<organism evidence="14 15">
    <name type="scientific">Ascosphaera apis ARSEF 7405</name>
    <dbReference type="NCBI Taxonomy" id="392613"/>
    <lineage>
        <taxon>Eukaryota</taxon>
        <taxon>Fungi</taxon>
        <taxon>Dikarya</taxon>
        <taxon>Ascomycota</taxon>
        <taxon>Pezizomycotina</taxon>
        <taxon>Eurotiomycetes</taxon>
        <taxon>Eurotiomycetidae</taxon>
        <taxon>Onygenales</taxon>
        <taxon>Ascosphaeraceae</taxon>
        <taxon>Ascosphaera</taxon>
    </lineage>
</organism>
<feature type="region of interest" description="Disordered" evidence="11">
    <location>
        <begin position="336"/>
        <end position="443"/>
    </location>
</feature>
<comment type="subcellular location">
    <subcellularLocation>
        <location evidence="2">Membrane</location>
        <topology evidence="2">Single-pass membrane protein</topology>
    </subcellularLocation>
</comment>
<evidence type="ECO:0000256" key="8">
    <source>
        <dbReference type="ARBA" id="ARBA00022989"/>
    </source>
</evidence>
<feature type="compositionally biased region" description="Polar residues" evidence="11">
    <location>
        <begin position="162"/>
        <end position="178"/>
    </location>
</feature>
<evidence type="ECO:0000256" key="7">
    <source>
        <dbReference type="ARBA" id="ARBA00022833"/>
    </source>
</evidence>
<comment type="caution">
    <text evidence="14">The sequence shown here is derived from an EMBL/GenBank/DDBJ whole genome shotgun (WGS) entry which is preliminary data.</text>
</comment>
<feature type="region of interest" description="Disordered" evidence="11">
    <location>
        <begin position="589"/>
        <end position="622"/>
    </location>
</feature>
<dbReference type="InterPro" id="IPR003137">
    <property type="entry name" value="PA_domain"/>
</dbReference>
<evidence type="ECO:0000256" key="10">
    <source>
        <dbReference type="PROSITE-ProRule" id="PRU00175"/>
    </source>
</evidence>
<dbReference type="PANTHER" id="PTHR47168:SF1">
    <property type="entry name" value="OS02G0798600 PROTEIN"/>
    <property type="match status" value="1"/>
</dbReference>
<evidence type="ECO:0000259" key="13">
    <source>
        <dbReference type="PROSITE" id="PS50089"/>
    </source>
</evidence>
<keyword evidence="5" id="KW-0479">Metal-binding</keyword>
<evidence type="ECO:0000256" key="6">
    <source>
        <dbReference type="ARBA" id="ARBA00022771"/>
    </source>
</evidence>
<feature type="compositionally biased region" description="Polar residues" evidence="11">
    <location>
        <begin position="595"/>
        <end position="620"/>
    </location>
</feature>
<dbReference type="Pfam" id="PF13639">
    <property type="entry name" value="zf-RING_2"/>
    <property type="match status" value="1"/>
</dbReference>
<keyword evidence="8 12" id="KW-1133">Transmembrane helix</keyword>
<proteinExistence type="predicted"/>
<dbReference type="PROSITE" id="PS50089">
    <property type="entry name" value="ZF_RING_2"/>
    <property type="match status" value="1"/>
</dbReference>
<dbReference type="Gene3D" id="3.30.40.10">
    <property type="entry name" value="Zinc/RING finger domain, C3HC4 (zinc finger)"/>
    <property type="match status" value="1"/>
</dbReference>
<feature type="region of interest" description="Disordered" evidence="11">
    <location>
        <begin position="162"/>
        <end position="186"/>
    </location>
</feature>
<dbReference type="EC" id="2.3.2.27" evidence="3"/>
<dbReference type="InterPro" id="IPR013083">
    <property type="entry name" value="Znf_RING/FYVE/PHD"/>
</dbReference>
<dbReference type="FunFam" id="3.30.40.10:FF:000364">
    <property type="entry name" value="Protease-associated PA domain protein"/>
    <property type="match status" value="1"/>
</dbReference>
<dbReference type="Gene3D" id="3.50.30.30">
    <property type="match status" value="1"/>
</dbReference>
<dbReference type="Proteomes" id="UP000242877">
    <property type="component" value="Unassembled WGS sequence"/>
</dbReference>
<dbReference type="InterPro" id="IPR046450">
    <property type="entry name" value="PA_dom_sf"/>
</dbReference>
<evidence type="ECO:0000256" key="4">
    <source>
        <dbReference type="ARBA" id="ARBA00022692"/>
    </source>
</evidence>
<evidence type="ECO:0000256" key="2">
    <source>
        <dbReference type="ARBA" id="ARBA00004167"/>
    </source>
</evidence>
<dbReference type="EMBL" id="AZGZ01000044">
    <property type="protein sequence ID" value="KZZ86877.1"/>
    <property type="molecule type" value="Genomic_DNA"/>
</dbReference>
<dbReference type="SUPFAM" id="SSF57850">
    <property type="entry name" value="RING/U-box"/>
    <property type="match status" value="1"/>
</dbReference>
<feature type="domain" description="RING-type" evidence="13">
    <location>
        <begin position="644"/>
        <end position="687"/>
    </location>
</feature>
<evidence type="ECO:0000256" key="1">
    <source>
        <dbReference type="ARBA" id="ARBA00000900"/>
    </source>
</evidence>
<dbReference type="AlphaFoldDB" id="A0A167V0V8"/>
<keyword evidence="9 12" id="KW-0472">Membrane</keyword>
<accession>A0A167V0V8</accession>
<feature type="compositionally biased region" description="Polar residues" evidence="11">
    <location>
        <begin position="393"/>
        <end position="408"/>
    </location>
</feature>
<protein>
    <recommendedName>
        <fullName evidence="3">RING-type E3 ubiquitin transferase</fullName>
        <ecNumber evidence="3">2.3.2.27</ecNumber>
    </recommendedName>
</protein>
<keyword evidence="6 10" id="KW-0863">Zinc-finger</keyword>
<dbReference type="SMART" id="SM00184">
    <property type="entry name" value="RING"/>
    <property type="match status" value="1"/>
</dbReference>
<evidence type="ECO:0000256" key="5">
    <source>
        <dbReference type="ARBA" id="ARBA00022723"/>
    </source>
</evidence>
<dbReference type="GO" id="GO:0061630">
    <property type="term" value="F:ubiquitin protein ligase activity"/>
    <property type="evidence" value="ECO:0007669"/>
    <property type="project" value="UniProtKB-EC"/>
</dbReference>
<dbReference type="OrthoDB" id="5357315at2759"/>
<reference evidence="14 15" key="1">
    <citation type="journal article" date="2016" name="Genome Biol. Evol.">
        <title>Divergent and convergent evolution of fungal pathogenicity.</title>
        <authorList>
            <person name="Shang Y."/>
            <person name="Xiao G."/>
            <person name="Zheng P."/>
            <person name="Cen K."/>
            <person name="Zhan S."/>
            <person name="Wang C."/>
        </authorList>
    </citation>
    <scope>NUCLEOTIDE SEQUENCE [LARGE SCALE GENOMIC DNA]</scope>
    <source>
        <strain evidence="14 15">ARSEF 7405</strain>
    </source>
</reference>
<dbReference type="GO" id="GO:0008270">
    <property type="term" value="F:zinc ion binding"/>
    <property type="evidence" value="ECO:0007669"/>
    <property type="project" value="UniProtKB-KW"/>
</dbReference>
<dbReference type="VEuPathDB" id="FungiDB:AAP_06141"/>
<feature type="region of interest" description="Disordered" evidence="11">
    <location>
        <begin position="700"/>
        <end position="739"/>
    </location>
</feature>
<dbReference type="Pfam" id="PF02225">
    <property type="entry name" value="PA"/>
    <property type="match status" value="1"/>
</dbReference>
<feature type="region of interest" description="Disordered" evidence="11">
    <location>
        <begin position="758"/>
        <end position="808"/>
    </location>
</feature>
<dbReference type="GO" id="GO:0016020">
    <property type="term" value="C:membrane"/>
    <property type="evidence" value="ECO:0007669"/>
    <property type="project" value="UniProtKB-SubCell"/>
</dbReference>
<feature type="transmembrane region" description="Helical" evidence="12">
    <location>
        <begin position="7"/>
        <end position="27"/>
    </location>
</feature>
<dbReference type="PANTHER" id="PTHR47168">
    <property type="entry name" value="RING ZINC FINGER DOMAIN SUPERFAMILY PROTEIN-RELATED"/>
    <property type="match status" value="1"/>
</dbReference>
<keyword evidence="15" id="KW-1185">Reference proteome</keyword>
<evidence type="ECO:0000313" key="15">
    <source>
        <dbReference type="Proteomes" id="UP000242877"/>
    </source>
</evidence>
<comment type="catalytic activity">
    <reaction evidence="1">
        <text>S-ubiquitinyl-[E2 ubiquitin-conjugating enzyme]-L-cysteine + [acceptor protein]-L-lysine = [E2 ubiquitin-conjugating enzyme]-L-cysteine + N(6)-ubiquitinyl-[acceptor protein]-L-lysine.</text>
        <dbReference type="EC" id="2.3.2.27"/>
    </reaction>
</comment>
<name>A0A167V0V8_9EURO</name>
<dbReference type="SUPFAM" id="SSF52025">
    <property type="entry name" value="PA domain"/>
    <property type="match status" value="1"/>
</dbReference>
<evidence type="ECO:0000256" key="9">
    <source>
        <dbReference type="ARBA" id="ARBA00023136"/>
    </source>
</evidence>
<feature type="compositionally biased region" description="Polar residues" evidence="11">
    <location>
        <begin position="416"/>
        <end position="430"/>
    </location>
</feature>
<dbReference type="CDD" id="cd16454">
    <property type="entry name" value="RING-H2_PA-TM-RING"/>
    <property type="match status" value="1"/>
</dbReference>
<feature type="transmembrane region" description="Helical" evidence="12">
    <location>
        <begin position="522"/>
        <end position="542"/>
    </location>
</feature>
<dbReference type="InterPro" id="IPR051653">
    <property type="entry name" value="E3_ligase_sorting_rcpt"/>
</dbReference>
<dbReference type="InterPro" id="IPR001841">
    <property type="entry name" value="Znf_RING"/>
</dbReference>
<evidence type="ECO:0000256" key="3">
    <source>
        <dbReference type="ARBA" id="ARBA00012483"/>
    </source>
</evidence>
<evidence type="ECO:0000256" key="11">
    <source>
        <dbReference type="SAM" id="MobiDB-lite"/>
    </source>
</evidence>
<evidence type="ECO:0000256" key="12">
    <source>
        <dbReference type="SAM" id="Phobius"/>
    </source>
</evidence>
<evidence type="ECO:0000313" key="14">
    <source>
        <dbReference type="EMBL" id="KZZ86877.1"/>
    </source>
</evidence>
<sequence length="808" mass="88579">MPQQRLFLLTLCIIIIPALLTTFSLLFKGSQSSHPNDSDSNTPDNSLKRIGSFFPFHAPASIFPPSAIISLTDDNATFFLARPAAFGRPLPNNGLSGRLWVGGGFEDDAIDSGPSAIKSLGELGCSDIPGWEDVGGPDQPGLAQTTASASIAGAVGKTSLTAEDTGVSGQEAHSQSMSPDDGTDEYLQRRAFGNGQADETGTLDRIESKRGPVRADIQSLQETSEIMGKIVLLRRGGCGFLEKVKWAQRRGAMGVIVGDNIRGGNLVTMYAHGDTANVTIPSLFTSYTTAHLLSTLAPDGLSRESRPISSKYKPGPPSSIYNCPKILDILGLCRDQSASSSSDPSNFDETDQYRPPQSGDLDFGQTKNEKRSDKGVDYKLDGDITDFRDLGVQRSQVSDASSAVGQGSTEDDRLHSVNSRHSSEQVANSDDITKQPAQHHDKDMRQWSRALSIIFGRFKRNQPHKPAHQTIFPRSHTENLPVKHHSRSSYDERSAAATIEREGLWVTLTPTTMSASPLLDTLLVLVVSPLITLTIVYSLLLVRSRIRRHRWRAPKSIVDRLPVRTYHTIIPSPSSSIVSINHAASTEHATPASPLLSQSRPADCSSRTSNTRGGAPSSQKDNGEKILSRSLLWKRKYHNRQVECAVCLEEYVDGESKVMSLPCGHEYHVECITPWLTRRRRTCPICKGDVVRSLTERNRLDRRSSEDSLDSTRLSITNNGEARNAPEQNAAGITDISEDNISMLEEPSETDYDLEEGIAIGPPRRHPHSVHDDGRPGYRGSSWREFASLGLSPFNGDTVWPQTRTERR</sequence>
<feature type="compositionally biased region" description="Basic and acidic residues" evidence="11">
    <location>
        <begin position="367"/>
        <end position="391"/>
    </location>
</feature>